<comment type="caution">
    <text evidence="1">The sequence shown here is derived from an EMBL/GenBank/DDBJ whole genome shotgun (WGS) entry which is preliminary data.</text>
</comment>
<organism evidence="1 2">
    <name type="scientific">Coemansia nantahalensis</name>
    <dbReference type="NCBI Taxonomy" id="2789366"/>
    <lineage>
        <taxon>Eukaryota</taxon>
        <taxon>Fungi</taxon>
        <taxon>Fungi incertae sedis</taxon>
        <taxon>Zoopagomycota</taxon>
        <taxon>Kickxellomycotina</taxon>
        <taxon>Kickxellomycetes</taxon>
        <taxon>Kickxellales</taxon>
        <taxon>Kickxellaceae</taxon>
        <taxon>Coemansia</taxon>
    </lineage>
</organism>
<protein>
    <submittedName>
        <fullName evidence="1">Uncharacterized protein</fullName>
    </submittedName>
</protein>
<keyword evidence="2" id="KW-1185">Reference proteome</keyword>
<sequence>MSGFVHKKTGVLARIKKAVSHVVELDYAKFKDVALDEAKFVLVEFFAPWCGHCKSLAPIYAQLSEIFQNDENVVIASYDASDDAKIKAEYPIEGFPTLIAFPAGKGADKIEYDGARSLEDLVAFVNKHAGTQRTTEGILDQNAGRLETLDAIARKYIAASEAQRAKLIAKAKKAAEKVKDTTQVKFAKYYVKVMEKMASASDFASKEAERLSAIVKSGAMSASKLDGFTIRQNVLKVFLGKDAKDAAEEEGKDAAAEEDRPKDEL</sequence>
<proteinExistence type="predicted"/>
<dbReference type="EMBL" id="JANBUJ010001157">
    <property type="protein sequence ID" value="KAJ2768501.1"/>
    <property type="molecule type" value="Genomic_DNA"/>
</dbReference>
<evidence type="ECO:0000313" key="1">
    <source>
        <dbReference type="EMBL" id="KAJ2768501.1"/>
    </source>
</evidence>
<reference evidence="1" key="1">
    <citation type="submission" date="2022-07" db="EMBL/GenBank/DDBJ databases">
        <title>Phylogenomic reconstructions and comparative analyses of Kickxellomycotina fungi.</title>
        <authorList>
            <person name="Reynolds N.K."/>
            <person name="Stajich J.E."/>
            <person name="Barry K."/>
            <person name="Grigoriev I.V."/>
            <person name="Crous P."/>
            <person name="Smith M.E."/>
        </authorList>
    </citation>
    <scope>NUCLEOTIDE SEQUENCE</scope>
    <source>
        <strain evidence="1">CBS 109366</strain>
    </source>
</reference>
<name>A0ACC1JWL3_9FUNG</name>
<accession>A0ACC1JWL3</accession>
<dbReference type="Proteomes" id="UP001140234">
    <property type="component" value="Unassembled WGS sequence"/>
</dbReference>
<gene>
    <name evidence="1" type="ORF">IWQ57_003507</name>
</gene>
<evidence type="ECO:0000313" key="2">
    <source>
        <dbReference type="Proteomes" id="UP001140234"/>
    </source>
</evidence>